<dbReference type="KEGG" id="tgi:RBB81_07045"/>
<proteinExistence type="predicted"/>
<accession>A0AAU7Z433</accession>
<sequence length="45" mass="4859">MELVLIEAVVSEDGTIEIVKDGGFIDHIIRGSTIGTDWLGMGEIQ</sequence>
<reference evidence="1" key="1">
    <citation type="submission" date="2023-08" db="EMBL/GenBank/DDBJ databases">
        <authorList>
            <person name="Messyasz A."/>
            <person name="Mannisto M.K."/>
            <person name="Kerkhof L.J."/>
            <person name="Haggblom M."/>
        </authorList>
    </citation>
    <scope>NUCLEOTIDE SEQUENCE</scope>
    <source>
        <strain evidence="1">M8UP39</strain>
    </source>
</reference>
<name>A0AAU7Z433_9BACT</name>
<evidence type="ECO:0000313" key="1">
    <source>
        <dbReference type="EMBL" id="XCB23673.1"/>
    </source>
</evidence>
<protein>
    <submittedName>
        <fullName evidence="1">Uncharacterized protein</fullName>
    </submittedName>
</protein>
<dbReference type="RefSeq" id="WP_353073204.1">
    <property type="nucleotide sequence ID" value="NZ_CP132938.1"/>
</dbReference>
<organism evidence="1">
    <name type="scientific">Tunturiibacter gelidiferens</name>
    <dbReference type="NCBI Taxonomy" id="3069689"/>
    <lineage>
        <taxon>Bacteria</taxon>
        <taxon>Pseudomonadati</taxon>
        <taxon>Acidobacteriota</taxon>
        <taxon>Terriglobia</taxon>
        <taxon>Terriglobales</taxon>
        <taxon>Acidobacteriaceae</taxon>
        <taxon>Tunturiibacter</taxon>
    </lineage>
</organism>
<gene>
    <name evidence="1" type="ORF">RBB81_07045</name>
</gene>
<dbReference type="AlphaFoldDB" id="A0AAU7Z433"/>
<reference evidence="1" key="2">
    <citation type="journal article" date="2024" name="Environ. Microbiol.">
        <title>Genome analysis and description of Tunturibacter gen. nov. expands the diversity of Terriglobia in tundra soils.</title>
        <authorList>
            <person name="Messyasz A."/>
            <person name="Mannisto M.K."/>
            <person name="Kerkhof L.J."/>
            <person name="Haggblom M.M."/>
        </authorList>
    </citation>
    <scope>NUCLEOTIDE SEQUENCE</scope>
    <source>
        <strain evidence="1">M8UP39</strain>
    </source>
</reference>
<dbReference type="EMBL" id="CP132938">
    <property type="protein sequence ID" value="XCB23673.1"/>
    <property type="molecule type" value="Genomic_DNA"/>
</dbReference>